<evidence type="ECO:0008006" key="3">
    <source>
        <dbReference type="Google" id="ProtNLM"/>
    </source>
</evidence>
<comment type="caution">
    <text evidence="1">The sequence shown here is derived from an EMBL/GenBank/DDBJ whole genome shotgun (WGS) entry which is preliminary data.</text>
</comment>
<dbReference type="EMBL" id="JARJLG010000006">
    <property type="protein sequence ID" value="KAJ7780031.1"/>
    <property type="molecule type" value="Genomic_DNA"/>
</dbReference>
<accession>A0AAD7NY45</accession>
<dbReference type="AlphaFoldDB" id="A0AAD7NY45"/>
<organism evidence="1 2">
    <name type="scientific">Mycena maculata</name>
    <dbReference type="NCBI Taxonomy" id="230809"/>
    <lineage>
        <taxon>Eukaryota</taxon>
        <taxon>Fungi</taxon>
        <taxon>Dikarya</taxon>
        <taxon>Basidiomycota</taxon>
        <taxon>Agaricomycotina</taxon>
        <taxon>Agaricomycetes</taxon>
        <taxon>Agaricomycetidae</taxon>
        <taxon>Agaricales</taxon>
        <taxon>Marasmiineae</taxon>
        <taxon>Mycenaceae</taxon>
        <taxon>Mycena</taxon>
    </lineage>
</organism>
<feature type="non-terminal residue" evidence="1">
    <location>
        <position position="1"/>
    </location>
</feature>
<name>A0AAD7NY45_9AGAR</name>
<proteinExistence type="predicted"/>
<protein>
    <recommendedName>
        <fullName evidence="3">F-box domain-containing protein</fullName>
    </recommendedName>
</protein>
<gene>
    <name evidence="1" type="ORF">DFH07DRAFT_700093</name>
</gene>
<sequence>LNSNEVPLESDCNTVESMVSRIAARLVSLDDEISFHRDQLKQLEEERTIAATYRARNQAVLSPLRRTPHEVLGEIFSWTLPSIHEAAQEEGFNASDSPWVLTHVSSQWRVVALSTPSLWSLIV</sequence>
<keyword evidence="2" id="KW-1185">Reference proteome</keyword>
<evidence type="ECO:0000313" key="2">
    <source>
        <dbReference type="Proteomes" id="UP001215280"/>
    </source>
</evidence>
<evidence type="ECO:0000313" key="1">
    <source>
        <dbReference type="EMBL" id="KAJ7780031.1"/>
    </source>
</evidence>
<dbReference type="Proteomes" id="UP001215280">
    <property type="component" value="Unassembled WGS sequence"/>
</dbReference>
<reference evidence="1" key="1">
    <citation type="submission" date="2023-03" db="EMBL/GenBank/DDBJ databases">
        <title>Massive genome expansion in bonnet fungi (Mycena s.s.) driven by repeated elements and novel gene families across ecological guilds.</title>
        <authorList>
            <consortium name="Lawrence Berkeley National Laboratory"/>
            <person name="Harder C.B."/>
            <person name="Miyauchi S."/>
            <person name="Viragh M."/>
            <person name="Kuo A."/>
            <person name="Thoen E."/>
            <person name="Andreopoulos B."/>
            <person name="Lu D."/>
            <person name="Skrede I."/>
            <person name="Drula E."/>
            <person name="Henrissat B."/>
            <person name="Morin E."/>
            <person name="Kohler A."/>
            <person name="Barry K."/>
            <person name="LaButti K."/>
            <person name="Morin E."/>
            <person name="Salamov A."/>
            <person name="Lipzen A."/>
            <person name="Mereny Z."/>
            <person name="Hegedus B."/>
            <person name="Baldrian P."/>
            <person name="Stursova M."/>
            <person name="Weitz H."/>
            <person name="Taylor A."/>
            <person name="Grigoriev I.V."/>
            <person name="Nagy L.G."/>
            <person name="Martin F."/>
            <person name="Kauserud H."/>
        </authorList>
    </citation>
    <scope>NUCLEOTIDE SEQUENCE</scope>
    <source>
        <strain evidence="1">CBHHK188m</strain>
    </source>
</reference>
<feature type="non-terminal residue" evidence="1">
    <location>
        <position position="123"/>
    </location>
</feature>